<organism evidence="1 2">
    <name type="scientific">Temnothorax longispinosus</name>
    <dbReference type="NCBI Taxonomy" id="300112"/>
    <lineage>
        <taxon>Eukaryota</taxon>
        <taxon>Metazoa</taxon>
        <taxon>Ecdysozoa</taxon>
        <taxon>Arthropoda</taxon>
        <taxon>Hexapoda</taxon>
        <taxon>Insecta</taxon>
        <taxon>Pterygota</taxon>
        <taxon>Neoptera</taxon>
        <taxon>Endopterygota</taxon>
        <taxon>Hymenoptera</taxon>
        <taxon>Apocrita</taxon>
        <taxon>Aculeata</taxon>
        <taxon>Formicoidea</taxon>
        <taxon>Formicidae</taxon>
        <taxon>Myrmicinae</taxon>
        <taxon>Temnothorax</taxon>
    </lineage>
</organism>
<evidence type="ECO:0000313" key="2">
    <source>
        <dbReference type="Proteomes" id="UP000310200"/>
    </source>
</evidence>
<gene>
    <name evidence="1" type="ORF">DBV15_01662</name>
</gene>
<dbReference type="Proteomes" id="UP000310200">
    <property type="component" value="Unassembled WGS sequence"/>
</dbReference>
<proteinExistence type="predicted"/>
<evidence type="ECO:0000313" key="1">
    <source>
        <dbReference type="EMBL" id="TGZ56194.1"/>
    </source>
</evidence>
<keyword evidence="2" id="KW-1185">Reference proteome</keyword>
<accession>A0A4V3SCB4</accession>
<name>A0A4V3SCB4_9HYME</name>
<comment type="caution">
    <text evidence="1">The sequence shown here is derived from an EMBL/GenBank/DDBJ whole genome shotgun (WGS) entry which is preliminary data.</text>
</comment>
<protein>
    <submittedName>
        <fullName evidence="1">Uncharacterized protein</fullName>
    </submittedName>
</protein>
<reference evidence="1 2" key="1">
    <citation type="journal article" date="2019" name="Philos. Trans. R. Soc. Lond., B, Biol. Sci.">
        <title>Ant behaviour and brain gene expression of defending hosts depend on the ecological success of the intruding social parasite.</title>
        <authorList>
            <person name="Kaur R."/>
            <person name="Stoldt M."/>
            <person name="Jongepier E."/>
            <person name="Feldmeyer B."/>
            <person name="Menzel F."/>
            <person name="Bornberg-Bauer E."/>
            <person name="Foitzik S."/>
        </authorList>
    </citation>
    <scope>NUCLEOTIDE SEQUENCE [LARGE SCALE GENOMIC DNA]</scope>
    <source>
        <tissue evidence="1">Whole body</tissue>
    </source>
</reference>
<sequence length="430" mass="48044">MIGLDAKNSAMNTWKRVMRVIDRHRGRNALRQDVTSFNASQVITRISCSSELRLRGKDQAAGRAMKTVASSRRRGVGDTQAAYFNFRPRRGNSRKSETKLHYDYTINSHKALYVIRMSLLNRITHLQGRSLRGNNPRLTLAKLTSSPFTVIDVVSSFIASRACFSQMARDYRARSFLEYRTGSWSELDGPKTLNTETCRTTAVADRLLDTAVIYTGTVYMRVVYTPADYMVADCTEGDPSSYPPRLFYAGNLLSRKRAFMVFAKPDVTKFPRCYFAQFSAVAAPPVRLAFYVVIIVARRATPYWQPPVSSPTSAFSNAVLSVKGGCMVHRSVEGYRTSFASRAKFGTMPKLNMTPVLDSSFLPMLLLLRLSTGAMVLLSTDDRLLQNFIAVAQNGNLKPERFLRDFSGEAGDVSHLEVDAIGSSGSFRDE</sequence>
<dbReference type="AlphaFoldDB" id="A0A4V3SCB4"/>
<dbReference type="EMBL" id="QBLH01000372">
    <property type="protein sequence ID" value="TGZ56194.1"/>
    <property type="molecule type" value="Genomic_DNA"/>
</dbReference>